<dbReference type="PANTHER" id="PTHR11014:SF63">
    <property type="entry name" value="METALLOPEPTIDASE, PUTATIVE (AFU_ORTHOLOGUE AFUA_6G09600)-RELATED"/>
    <property type="match status" value="1"/>
</dbReference>
<dbReference type="EMBL" id="CP109019">
    <property type="protein sequence ID" value="WUT87675.1"/>
    <property type="molecule type" value="Genomic_DNA"/>
</dbReference>
<evidence type="ECO:0000313" key="4">
    <source>
        <dbReference type="Proteomes" id="UP001432060"/>
    </source>
</evidence>
<dbReference type="InterPro" id="IPR036264">
    <property type="entry name" value="Bact_exopeptidase_dim_dom"/>
</dbReference>
<dbReference type="SUPFAM" id="SSF53187">
    <property type="entry name" value="Zn-dependent exopeptidases"/>
    <property type="match status" value="1"/>
</dbReference>
<feature type="compositionally biased region" description="Low complexity" evidence="1">
    <location>
        <begin position="13"/>
        <end position="23"/>
    </location>
</feature>
<proteinExistence type="predicted"/>
<evidence type="ECO:0000256" key="1">
    <source>
        <dbReference type="SAM" id="MobiDB-lite"/>
    </source>
</evidence>
<dbReference type="PIRSF" id="PIRSF005962">
    <property type="entry name" value="Pept_M20D_amidohydro"/>
    <property type="match status" value="1"/>
</dbReference>
<dbReference type="Proteomes" id="UP001432060">
    <property type="component" value="Chromosome"/>
</dbReference>
<accession>A0ABZ1XVQ0</accession>
<evidence type="ECO:0000259" key="2">
    <source>
        <dbReference type="Pfam" id="PF07687"/>
    </source>
</evidence>
<evidence type="ECO:0000313" key="3">
    <source>
        <dbReference type="EMBL" id="WUT87675.1"/>
    </source>
</evidence>
<dbReference type="InterPro" id="IPR002933">
    <property type="entry name" value="Peptidase_M20"/>
</dbReference>
<name>A0ABZ1XVQ0_9ACTN</name>
<feature type="domain" description="Peptidase M20 dimerisation" evidence="2">
    <location>
        <begin position="206"/>
        <end position="299"/>
    </location>
</feature>
<dbReference type="InterPro" id="IPR017439">
    <property type="entry name" value="Amidohydrolase"/>
</dbReference>
<keyword evidence="4" id="KW-1185">Reference proteome</keyword>
<dbReference type="NCBIfam" id="TIGR01891">
    <property type="entry name" value="amidohydrolases"/>
    <property type="match status" value="1"/>
</dbReference>
<gene>
    <name evidence="3" type="ORF">OG515_23550</name>
</gene>
<dbReference type="SUPFAM" id="SSF55031">
    <property type="entry name" value="Bacterial exopeptidase dimerisation domain"/>
    <property type="match status" value="1"/>
</dbReference>
<protein>
    <submittedName>
        <fullName evidence="3">Amidohydrolase</fullName>
    </submittedName>
</protein>
<dbReference type="Pfam" id="PF07687">
    <property type="entry name" value="M20_dimer"/>
    <property type="match status" value="1"/>
</dbReference>
<dbReference type="InterPro" id="IPR011650">
    <property type="entry name" value="Peptidase_M20_dimer"/>
</dbReference>
<dbReference type="Gene3D" id="3.40.630.10">
    <property type="entry name" value="Zn peptidases"/>
    <property type="match status" value="1"/>
</dbReference>
<dbReference type="PANTHER" id="PTHR11014">
    <property type="entry name" value="PEPTIDASE M20 FAMILY MEMBER"/>
    <property type="match status" value="1"/>
</dbReference>
<organism evidence="3 4">
    <name type="scientific">Streptomyces melanogenes</name>
    <dbReference type="NCBI Taxonomy" id="67326"/>
    <lineage>
        <taxon>Bacteria</taxon>
        <taxon>Bacillati</taxon>
        <taxon>Actinomycetota</taxon>
        <taxon>Actinomycetes</taxon>
        <taxon>Kitasatosporales</taxon>
        <taxon>Streptomycetaceae</taxon>
        <taxon>Streptomyces</taxon>
    </lineage>
</organism>
<reference evidence="3" key="1">
    <citation type="submission" date="2022-10" db="EMBL/GenBank/DDBJ databases">
        <title>The complete genomes of actinobacterial strains from the NBC collection.</title>
        <authorList>
            <person name="Joergensen T.S."/>
            <person name="Alvarez Arevalo M."/>
            <person name="Sterndorff E.B."/>
            <person name="Faurdal D."/>
            <person name="Vuksanovic O."/>
            <person name="Mourched A.-S."/>
            <person name="Charusanti P."/>
            <person name="Shaw S."/>
            <person name="Blin K."/>
            <person name="Weber T."/>
        </authorList>
    </citation>
    <scope>NUCLEOTIDE SEQUENCE</scope>
    <source>
        <strain evidence="3">NBC_00668</strain>
    </source>
</reference>
<sequence length="410" mass="43457">MSRASDEPEADLPGEAPLPGLLPEPLGAELIAFRRDLHMHPELGNQEFRTTAAIKKRLEAAGLEPRVLDSGTGLLCDVGTWKGGRPMLAIRADIDALPIPDAKVNTPYRSTVPDRAHACGHDIHTTTVLGTGLVLAELDRQGLLPHPVRLIFQPAEEVLPGGATDAIRSGALDGVGRIIAVHCDPRVDAGRIGLRAGPITSACDRLEITLDGPGGHTARPHLTTDLVTAAARVAVDVPALLARRIDARAGLAVTWGRIDAGHACNVIPMRAELAGTVRCLDLDAWRDAPDKVHAAIDEVATLHGAKSEINYVRGVPPVVNDPAVAELLREAQTARRGAVAIEDTEQSLGGEDFSWYLEHVPGAMARLGVRTPGSNARLDLHRGDFDADEAAIKVGVELFTAAALLEGHRS</sequence>
<dbReference type="Gene3D" id="3.30.70.360">
    <property type="match status" value="1"/>
</dbReference>
<feature type="region of interest" description="Disordered" evidence="1">
    <location>
        <begin position="1"/>
        <end position="23"/>
    </location>
</feature>
<dbReference type="Pfam" id="PF01546">
    <property type="entry name" value="Peptidase_M20"/>
    <property type="match status" value="1"/>
</dbReference>
<dbReference type="RefSeq" id="WP_329404659.1">
    <property type="nucleotide sequence ID" value="NZ_CP109019.1"/>
</dbReference>